<dbReference type="AlphaFoldDB" id="A0A0N0P5M0"/>
<accession>A0A0N0P5M0</accession>
<dbReference type="Proteomes" id="UP000038009">
    <property type="component" value="Unassembled WGS sequence"/>
</dbReference>
<protein>
    <submittedName>
        <fullName evidence="1">Uncharacterized protein</fullName>
    </submittedName>
</protein>
<evidence type="ECO:0000313" key="1">
    <source>
        <dbReference type="EMBL" id="KPI86626.1"/>
    </source>
</evidence>
<gene>
    <name evidence="1" type="ORF">ABL78_4304</name>
</gene>
<comment type="caution">
    <text evidence="1">The sequence shown here is derived from an EMBL/GenBank/DDBJ whole genome shotgun (WGS) entry which is preliminary data.</text>
</comment>
<proteinExistence type="predicted"/>
<keyword evidence="2" id="KW-1185">Reference proteome</keyword>
<dbReference type="EMBL" id="LJSK01000122">
    <property type="protein sequence ID" value="KPI86626.1"/>
    <property type="molecule type" value="Genomic_DNA"/>
</dbReference>
<sequence length="342" mass="40287">MRRGYFFSRSAFKLPSRSAEIMSATIFAIQYGELDSLFKKYREKKKKQSDLLHTQLEKEIAANVELRKHIALLESKLLCEKSNAAQMERLYRDAMSDADETMKRRDNQLREMASQLSDRLHMVEQRERECFECAAALELRVEQFWTSFNDFEMNKAEFEAGLAAYKRTMDAELRYGREAVHVAKDCLCDIKIKGQDFTGKEQEFEHELHPFQQRMRIEWEERSLRDSIARCEFEARCSIINAYFYEYNLQLKLLLSQSAQKESQLKTAADLLLLREVELSSRMRKVTDLYQDERSKAELQRKEFVLECRRVLCEVSDLLDSISGVETNTLRLKLEAKLQAMI</sequence>
<reference evidence="1 2" key="1">
    <citation type="journal article" date="2015" name="PLoS Pathog.">
        <title>Leptomonas seymouri: Adaptations to the Dixenous Life Cycle Analyzed by Genome Sequencing, Transcriptome Profiling and Co-infection with Leishmania donovani.</title>
        <authorList>
            <person name="Kraeva N."/>
            <person name="Butenko A."/>
            <person name="Hlavacova J."/>
            <person name="Kostygov A."/>
            <person name="Myskova J."/>
            <person name="Grybchuk D."/>
            <person name="Lestinova T."/>
            <person name="Votypka J."/>
            <person name="Volf P."/>
            <person name="Opperdoes F."/>
            <person name="Flegontov P."/>
            <person name="Lukes J."/>
            <person name="Yurchenko V."/>
        </authorList>
    </citation>
    <scope>NUCLEOTIDE SEQUENCE [LARGE SCALE GENOMIC DNA]</scope>
    <source>
        <strain evidence="1 2">ATCC 30220</strain>
    </source>
</reference>
<name>A0A0N0P5M0_LEPSE</name>
<dbReference type="OrthoDB" id="262497at2759"/>
<dbReference type="VEuPathDB" id="TriTrypDB:Lsey_0122_0140"/>
<evidence type="ECO:0000313" key="2">
    <source>
        <dbReference type="Proteomes" id="UP000038009"/>
    </source>
</evidence>
<dbReference type="OMA" id="HSRYTED"/>
<organism evidence="1 2">
    <name type="scientific">Leptomonas seymouri</name>
    <dbReference type="NCBI Taxonomy" id="5684"/>
    <lineage>
        <taxon>Eukaryota</taxon>
        <taxon>Discoba</taxon>
        <taxon>Euglenozoa</taxon>
        <taxon>Kinetoplastea</taxon>
        <taxon>Metakinetoplastina</taxon>
        <taxon>Trypanosomatida</taxon>
        <taxon>Trypanosomatidae</taxon>
        <taxon>Leishmaniinae</taxon>
        <taxon>Leptomonas</taxon>
    </lineage>
</organism>